<dbReference type="SUPFAM" id="SSF53927">
    <property type="entry name" value="Cytidine deaminase-like"/>
    <property type="match status" value="1"/>
</dbReference>
<comment type="catalytic activity">
    <reaction evidence="10">
        <text>2,5-diamino-6-hydroxy-4-(5-phosphoribosylamino)-pyrimidine + H2O + H(+) = 5-amino-6-(5-phospho-D-ribosylamino)uracil + NH4(+)</text>
        <dbReference type="Rhea" id="RHEA:21868"/>
        <dbReference type="ChEBI" id="CHEBI:15377"/>
        <dbReference type="ChEBI" id="CHEBI:15378"/>
        <dbReference type="ChEBI" id="CHEBI:28938"/>
        <dbReference type="ChEBI" id="CHEBI:58453"/>
        <dbReference type="ChEBI" id="CHEBI:58614"/>
        <dbReference type="EC" id="3.5.4.26"/>
    </reaction>
</comment>
<evidence type="ECO:0000256" key="3">
    <source>
        <dbReference type="ARBA" id="ARBA00005259"/>
    </source>
</evidence>
<evidence type="ECO:0000256" key="9">
    <source>
        <dbReference type="ARBA" id="ARBA00049861"/>
    </source>
</evidence>
<evidence type="ECO:0000313" key="12">
    <source>
        <dbReference type="EMBL" id="NKY97626.1"/>
    </source>
</evidence>
<evidence type="ECO:0000256" key="7">
    <source>
        <dbReference type="ARBA" id="ARBA00022857"/>
    </source>
</evidence>
<protein>
    <recommendedName>
        <fullName evidence="6">Riboflavin biosynthesis protein RibD</fullName>
        <ecNumber evidence="5">3.5.4.26</ecNumber>
    </recommendedName>
</protein>
<reference evidence="12 13" key="1">
    <citation type="submission" date="2020-04" db="EMBL/GenBank/DDBJ databases">
        <title>MicrobeNet Type strains.</title>
        <authorList>
            <person name="Nicholson A.C."/>
        </authorList>
    </citation>
    <scope>NUCLEOTIDE SEQUENCE [LARGE SCALE GENOMIC DNA]</scope>
    <source>
        <strain evidence="12 13">ATCC 23612</strain>
    </source>
</reference>
<keyword evidence="8" id="KW-0560">Oxidoreductase</keyword>
<comment type="function">
    <text evidence="1">Converts 2,5-diamino-6-(ribosylamino)-4(3h)-pyrimidinone 5'-phosphate into 5-amino-6-(ribosylamino)-2,4(1h,3h)-pyrimidinedione 5'-phosphate.</text>
</comment>
<dbReference type="AlphaFoldDB" id="A0A7X6MAI2"/>
<keyword evidence="13" id="KW-1185">Reference proteome</keyword>
<evidence type="ECO:0000256" key="10">
    <source>
        <dbReference type="ARBA" id="ARBA00049886"/>
    </source>
</evidence>
<dbReference type="InterPro" id="IPR050765">
    <property type="entry name" value="Riboflavin_Biosynth_HTPR"/>
</dbReference>
<dbReference type="UniPathway" id="UPA00275">
    <property type="reaction ID" value="UER00401"/>
</dbReference>
<evidence type="ECO:0000256" key="2">
    <source>
        <dbReference type="ARBA" id="ARBA00004882"/>
    </source>
</evidence>
<evidence type="ECO:0000259" key="11">
    <source>
        <dbReference type="PROSITE" id="PS51747"/>
    </source>
</evidence>
<dbReference type="GO" id="GO:0008835">
    <property type="term" value="F:diaminohydroxyphosphoribosylaminopyrimidine deaminase activity"/>
    <property type="evidence" value="ECO:0007669"/>
    <property type="project" value="UniProtKB-EC"/>
</dbReference>
<evidence type="ECO:0000256" key="6">
    <source>
        <dbReference type="ARBA" id="ARBA00019930"/>
    </source>
</evidence>
<dbReference type="InterPro" id="IPR002125">
    <property type="entry name" value="CMP_dCMP_dom"/>
</dbReference>
<dbReference type="PANTHER" id="PTHR38011">
    <property type="entry name" value="DIHYDROFOLATE REDUCTASE FAMILY PROTEIN (AFU_ORTHOLOGUE AFUA_8G06820)"/>
    <property type="match status" value="1"/>
</dbReference>
<feature type="domain" description="CMP/dCMP-type deaminase" evidence="11">
    <location>
        <begin position="244"/>
        <end position="370"/>
    </location>
</feature>
<dbReference type="Pfam" id="PF01872">
    <property type="entry name" value="RibD_C"/>
    <property type="match status" value="1"/>
</dbReference>
<evidence type="ECO:0000256" key="4">
    <source>
        <dbReference type="ARBA" id="ARBA00007417"/>
    </source>
</evidence>
<accession>A0A7X6MAI2</accession>
<evidence type="ECO:0000256" key="1">
    <source>
        <dbReference type="ARBA" id="ARBA00002151"/>
    </source>
</evidence>
<dbReference type="InterPro" id="IPR016193">
    <property type="entry name" value="Cytidine_deaminase-like"/>
</dbReference>
<comment type="similarity">
    <text evidence="4">In the C-terminal section; belongs to the HTP reductase family.</text>
</comment>
<comment type="similarity">
    <text evidence="3">In the N-terminal section; belongs to the cytidine and deoxycytidylate deaminase family.</text>
</comment>
<keyword evidence="7" id="KW-0521">NADP</keyword>
<evidence type="ECO:0000256" key="8">
    <source>
        <dbReference type="ARBA" id="ARBA00023002"/>
    </source>
</evidence>
<comment type="catalytic activity">
    <reaction evidence="9">
        <text>5-amino-6-(5-phospho-D-ribitylamino)uracil + NADP(+) = 5-amino-6-(5-phospho-D-ribosylamino)uracil + NADPH + H(+)</text>
        <dbReference type="Rhea" id="RHEA:17845"/>
        <dbReference type="ChEBI" id="CHEBI:15378"/>
        <dbReference type="ChEBI" id="CHEBI:57783"/>
        <dbReference type="ChEBI" id="CHEBI:58349"/>
        <dbReference type="ChEBI" id="CHEBI:58421"/>
        <dbReference type="ChEBI" id="CHEBI:58453"/>
        <dbReference type="EC" id="1.1.1.193"/>
    </reaction>
</comment>
<organism evidence="12 13">
    <name type="scientific">Nocardiopsis alborubida</name>
    <dbReference type="NCBI Taxonomy" id="146802"/>
    <lineage>
        <taxon>Bacteria</taxon>
        <taxon>Bacillati</taxon>
        <taxon>Actinomycetota</taxon>
        <taxon>Actinomycetes</taxon>
        <taxon>Streptosporangiales</taxon>
        <taxon>Nocardiopsidaceae</taxon>
        <taxon>Nocardiopsis</taxon>
    </lineage>
</organism>
<dbReference type="EMBL" id="JAAXPG010000006">
    <property type="protein sequence ID" value="NKY97626.1"/>
    <property type="molecule type" value="Genomic_DNA"/>
</dbReference>
<dbReference type="GO" id="GO:0008703">
    <property type="term" value="F:5-amino-6-(5-phosphoribosylamino)uracil reductase activity"/>
    <property type="evidence" value="ECO:0007669"/>
    <property type="project" value="UniProtKB-EC"/>
</dbReference>
<dbReference type="EC" id="3.5.4.26" evidence="5"/>
<dbReference type="GO" id="GO:0009231">
    <property type="term" value="P:riboflavin biosynthetic process"/>
    <property type="evidence" value="ECO:0007669"/>
    <property type="project" value="UniProtKB-UniPathway"/>
</dbReference>
<dbReference type="InterPro" id="IPR024072">
    <property type="entry name" value="DHFR-like_dom_sf"/>
</dbReference>
<sequence length="389" mass="41445">MDRPYTILSCAMSVDGRIDDTGPERLRLSNEADFAEIDELRAECDAILVGAGTLRADNPRLLVRSPELRERRRERGRTAHLLKALVTRGGEIDPAARFFSTGDAGAVVYTGGEGVETARRALADRPAADPPAEVVDAGDPPTARAVLADLAGRGVARLLVEGGGHVHTLFLTSGLVDELRLAVAPFLVGQEDAPRFVVPGAFPQTPDAPMRLVEARALGDVAVLRYRLDQGARVSAGPSPAEGESDARWLRRTVELSRSCPPSDTAFSVGCAVVAADGTVLGEGYSRRDDPHDHAEEAALREVDADDPRLAGATLYSSLEPCSSRSSRPLPCSALILATPLARVVFAWREPSVFVDCDGAERLRAAGRTVVERPDLAGGVREVNAHLLD</sequence>
<comment type="pathway">
    <text evidence="2">Cofactor biosynthesis; riboflavin biosynthesis; 5-amino-6-(D-ribitylamino)uracil from GTP: step 2/4.</text>
</comment>
<dbReference type="PROSITE" id="PS51747">
    <property type="entry name" value="CYT_DCMP_DEAMINASES_2"/>
    <property type="match status" value="1"/>
</dbReference>
<gene>
    <name evidence="12" type="ORF">HGB44_08060</name>
</gene>
<dbReference type="Proteomes" id="UP000553209">
    <property type="component" value="Unassembled WGS sequence"/>
</dbReference>
<dbReference type="SUPFAM" id="SSF53597">
    <property type="entry name" value="Dihydrofolate reductase-like"/>
    <property type="match status" value="1"/>
</dbReference>
<dbReference type="Gene3D" id="3.40.140.10">
    <property type="entry name" value="Cytidine Deaminase, domain 2"/>
    <property type="match status" value="1"/>
</dbReference>
<evidence type="ECO:0000256" key="5">
    <source>
        <dbReference type="ARBA" id="ARBA00012766"/>
    </source>
</evidence>
<evidence type="ECO:0000313" key="13">
    <source>
        <dbReference type="Proteomes" id="UP000553209"/>
    </source>
</evidence>
<proteinExistence type="inferred from homology"/>
<dbReference type="CDD" id="cd01284">
    <property type="entry name" value="Riboflavin_deaminase-reductase"/>
    <property type="match status" value="1"/>
</dbReference>
<name>A0A7X6MAI2_9ACTN</name>
<comment type="caution">
    <text evidence="12">The sequence shown here is derived from an EMBL/GenBank/DDBJ whole genome shotgun (WGS) entry which is preliminary data.</text>
</comment>
<dbReference type="Pfam" id="PF00383">
    <property type="entry name" value="dCMP_cyt_deam_1"/>
    <property type="match status" value="1"/>
</dbReference>
<dbReference type="PANTHER" id="PTHR38011:SF7">
    <property type="entry name" value="2,5-DIAMINO-6-RIBOSYLAMINO-4(3H)-PYRIMIDINONE 5'-PHOSPHATE REDUCTASE"/>
    <property type="match status" value="1"/>
</dbReference>
<dbReference type="Gene3D" id="3.40.430.10">
    <property type="entry name" value="Dihydrofolate Reductase, subunit A"/>
    <property type="match status" value="1"/>
</dbReference>
<dbReference type="InterPro" id="IPR002734">
    <property type="entry name" value="RibDG_C"/>
</dbReference>